<dbReference type="InterPro" id="IPR053858">
    <property type="entry name" value="Arb2_dom"/>
</dbReference>
<dbReference type="GO" id="GO:0035197">
    <property type="term" value="F:siRNA binding"/>
    <property type="evidence" value="ECO:0007669"/>
    <property type="project" value="TreeGrafter"/>
</dbReference>
<dbReference type="GO" id="GO:0031048">
    <property type="term" value="P:regulatory ncRNA-mediated heterochromatin formation"/>
    <property type="evidence" value="ECO:0007669"/>
    <property type="project" value="TreeGrafter"/>
</dbReference>
<dbReference type="PANTHER" id="PTHR21357:SF4">
    <property type="entry name" value="FAM172 FAMILY PROTEIN HOMOLOG CG10038"/>
    <property type="match status" value="1"/>
</dbReference>
<proteinExistence type="predicted"/>
<organism evidence="2 3">
    <name type="scientific">Mucor saturninus</name>
    <dbReference type="NCBI Taxonomy" id="64648"/>
    <lineage>
        <taxon>Eukaryota</taxon>
        <taxon>Fungi</taxon>
        <taxon>Fungi incertae sedis</taxon>
        <taxon>Mucoromycota</taxon>
        <taxon>Mucoromycotina</taxon>
        <taxon>Mucoromycetes</taxon>
        <taxon>Mucorales</taxon>
        <taxon>Mucorineae</taxon>
        <taxon>Mucoraceae</taxon>
        <taxon>Mucor</taxon>
    </lineage>
</organism>
<dbReference type="OrthoDB" id="421951at2759"/>
<gene>
    <name evidence="2" type="ORF">INT47_008640</name>
</gene>
<comment type="caution">
    <text evidence="2">The sequence shown here is derived from an EMBL/GenBank/DDBJ whole genome shotgun (WGS) entry which is preliminary data.</text>
</comment>
<name>A0A8H7QTN8_9FUNG</name>
<evidence type="ECO:0000313" key="3">
    <source>
        <dbReference type="Proteomes" id="UP000603453"/>
    </source>
</evidence>
<evidence type="ECO:0000259" key="1">
    <source>
        <dbReference type="Pfam" id="PF22749"/>
    </source>
</evidence>
<accession>A0A8H7QTN8</accession>
<sequence length="351" mass="40607">MYRRRKIVKEEKPVIPDNIRDFGYVVKDNGEIRSIHRDEPYEFDYLPKDRPYNEERYKKFIDLVGDVVEEKLQAAPYNFQKVIVPIGADPTKDVHSYIYMTPNAMTTTGKVIVFIPGNHTRIGQWSRRVMCDESIVTGSMMHITDLVREKGYEVIILNSNGNYWYDNRAWDSPKVHCSEMTVVPENDNPENHCQYVFHNFIRNVKAEKVAVLAMGWGGHSFTLALNNEFDFIKDRVKAVAMTNSVHARDLIEGDGRRAFMFDNCVNWVVSNAKKGETVQDLRFGCTSISSELEIADFTLNTMLDDIMKFIYIKMGDIEPVVEESDEEDDENRELTKEELAELDNIDMLSVE</sequence>
<dbReference type="Pfam" id="PF22749">
    <property type="entry name" value="Arb2"/>
    <property type="match status" value="1"/>
</dbReference>
<dbReference type="InterPro" id="IPR048263">
    <property type="entry name" value="Arb2"/>
</dbReference>
<keyword evidence="3" id="KW-1185">Reference proteome</keyword>
<evidence type="ECO:0000313" key="2">
    <source>
        <dbReference type="EMBL" id="KAG2198536.1"/>
    </source>
</evidence>
<dbReference type="AlphaFoldDB" id="A0A8H7QTN8"/>
<reference evidence="2" key="1">
    <citation type="submission" date="2020-12" db="EMBL/GenBank/DDBJ databases">
        <title>Metabolic potential, ecology and presence of endohyphal bacteria is reflected in genomic diversity of Mucoromycotina.</title>
        <authorList>
            <person name="Muszewska A."/>
            <person name="Okrasinska A."/>
            <person name="Steczkiewicz K."/>
            <person name="Drgas O."/>
            <person name="Orlowska M."/>
            <person name="Perlinska-Lenart U."/>
            <person name="Aleksandrzak-Piekarczyk T."/>
            <person name="Szatraj K."/>
            <person name="Zielenkiewicz U."/>
            <person name="Pilsyk S."/>
            <person name="Malc E."/>
            <person name="Mieczkowski P."/>
            <person name="Kruszewska J.S."/>
            <person name="Biernat P."/>
            <person name="Pawlowska J."/>
        </authorList>
    </citation>
    <scope>NUCLEOTIDE SEQUENCE</scope>
    <source>
        <strain evidence="2">WA0000017839</strain>
    </source>
</reference>
<dbReference type="EMBL" id="JAEPRD010000109">
    <property type="protein sequence ID" value="KAG2198536.1"/>
    <property type="molecule type" value="Genomic_DNA"/>
</dbReference>
<dbReference type="GO" id="GO:0005634">
    <property type="term" value="C:nucleus"/>
    <property type="evidence" value="ECO:0007669"/>
    <property type="project" value="TreeGrafter"/>
</dbReference>
<feature type="domain" description="Arb2" evidence="1">
    <location>
        <begin position="15"/>
        <end position="273"/>
    </location>
</feature>
<dbReference type="SUPFAM" id="SSF53474">
    <property type="entry name" value="alpha/beta-Hydrolases"/>
    <property type="match status" value="1"/>
</dbReference>
<protein>
    <recommendedName>
        <fullName evidence="1">Arb2 domain-containing protein</fullName>
    </recommendedName>
</protein>
<dbReference type="Proteomes" id="UP000603453">
    <property type="component" value="Unassembled WGS sequence"/>
</dbReference>
<dbReference type="PANTHER" id="PTHR21357">
    <property type="entry name" value="FAM172 FAMILY PROTEIN HOMOLOG CG10038"/>
    <property type="match status" value="1"/>
</dbReference>
<dbReference type="InterPro" id="IPR029058">
    <property type="entry name" value="AB_hydrolase_fold"/>
</dbReference>